<dbReference type="PANTHER" id="PTHR42085">
    <property type="entry name" value="F-BOX DOMAIN-CONTAINING PROTEIN"/>
    <property type="match status" value="1"/>
</dbReference>
<proteinExistence type="predicted"/>
<dbReference type="InParanoid" id="A0A507B101"/>
<evidence type="ECO:0008006" key="4">
    <source>
        <dbReference type="Google" id="ProtNLM"/>
    </source>
</evidence>
<accession>A0A507B101</accession>
<evidence type="ECO:0000256" key="1">
    <source>
        <dbReference type="SAM" id="MobiDB-lite"/>
    </source>
</evidence>
<protein>
    <recommendedName>
        <fullName evidence="4">F-box domain-containing protein</fullName>
    </recommendedName>
</protein>
<dbReference type="GeneID" id="41967723"/>
<reference evidence="2 3" key="1">
    <citation type="submission" date="2019-06" db="EMBL/GenBank/DDBJ databases">
        <title>Draft genome sequence of the filamentous fungus Phialemoniopsis curvata isolated from diesel fuel.</title>
        <authorList>
            <person name="Varaljay V.A."/>
            <person name="Lyon W.J."/>
            <person name="Crouch A.L."/>
            <person name="Drake C.E."/>
            <person name="Hollomon J.M."/>
            <person name="Nadeau L.J."/>
            <person name="Nunn H.S."/>
            <person name="Stevenson B.S."/>
            <person name="Bojanowski C.L."/>
            <person name="Crookes-Goodson W.J."/>
        </authorList>
    </citation>
    <scope>NUCLEOTIDE SEQUENCE [LARGE SCALE GENOMIC DNA]</scope>
    <source>
        <strain evidence="2 3">D216</strain>
    </source>
</reference>
<sequence>MATPSRRVVFPWEGRDQDEQAKIAYNEPLRLKNKELEDENMRLKKLLREHGVPWSPAIANRFAELGFEPQQSVARRQSTRRTRASTAASSIESTGSKLPRLPAEILLRIVHYAMTSSEPLVDPLSPTRPENITIQEKSRHKHLALGFLASCKAFRVEATRALWANNTFVFTTPQALLKFADLEFVFRSKISHVNLRIIAQFYDDEPRKHKLDKDYHPTLKKDVNLRVQRRPKETSFARKGFHCYAWTQVIDFLSALRAPYDPKHEKNANRPRLFPNLKTMRLDFVSFPEYFLPYSDSSLHEVAAHDLGCTLDELIVCGLPSCEVGMKASADLAGMIKDDGLLLDGTPAFLQLRNCLKPLQGYNFVPKVIRAYRKAIRDAKNAAQANGAAASNSTAAQASHDHHHAHELIEMPPAPEELGHPESRYCKRKTIWKRVPVSSDSDQRDWMEFDRFSGYPIDDVVDLWDDSDEEDICSKCGEFHGSMDYLDFDEL</sequence>
<dbReference type="PANTHER" id="PTHR42085:SF1">
    <property type="entry name" value="F-BOX DOMAIN-CONTAINING PROTEIN"/>
    <property type="match status" value="1"/>
</dbReference>
<name>A0A507B101_9PEZI</name>
<feature type="region of interest" description="Disordered" evidence="1">
    <location>
        <begin position="70"/>
        <end position="95"/>
    </location>
</feature>
<keyword evidence="3" id="KW-1185">Reference proteome</keyword>
<organism evidence="2 3">
    <name type="scientific">Thyridium curvatum</name>
    <dbReference type="NCBI Taxonomy" id="1093900"/>
    <lineage>
        <taxon>Eukaryota</taxon>
        <taxon>Fungi</taxon>
        <taxon>Dikarya</taxon>
        <taxon>Ascomycota</taxon>
        <taxon>Pezizomycotina</taxon>
        <taxon>Sordariomycetes</taxon>
        <taxon>Sordariomycetidae</taxon>
        <taxon>Thyridiales</taxon>
        <taxon>Thyridiaceae</taxon>
        <taxon>Thyridium</taxon>
    </lineage>
</organism>
<dbReference type="RefSeq" id="XP_030997653.1">
    <property type="nucleotide sequence ID" value="XM_031136984.1"/>
</dbReference>
<evidence type="ECO:0000313" key="3">
    <source>
        <dbReference type="Proteomes" id="UP000319257"/>
    </source>
</evidence>
<dbReference type="EMBL" id="SKBQ01000001">
    <property type="protein sequence ID" value="TPX15942.1"/>
    <property type="molecule type" value="Genomic_DNA"/>
</dbReference>
<dbReference type="InterPro" id="IPR038883">
    <property type="entry name" value="AN11006-like"/>
</dbReference>
<gene>
    <name evidence="2" type="ORF">E0L32_000276</name>
</gene>
<comment type="caution">
    <text evidence="2">The sequence shown here is derived from an EMBL/GenBank/DDBJ whole genome shotgun (WGS) entry which is preliminary data.</text>
</comment>
<evidence type="ECO:0000313" key="2">
    <source>
        <dbReference type="EMBL" id="TPX15942.1"/>
    </source>
</evidence>
<dbReference type="AlphaFoldDB" id="A0A507B101"/>
<dbReference type="OrthoDB" id="5279415at2759"/>
<dbReference type="Proteomes" id="UP000319257">
    <property type="component" value="Unassembled WGS sequence"/>
</dbReference>